<dbReference type="VEuPathDB" id="TriTrypDB:TcIL3000_3_960"/>
<organism evidence="1">
    <name type="scientific">Trypanosoma congolense (strain IL3000)</name>
    <dbReference type="NCBI Taxonomy" id="1068625"/>
    <lineage>
        <taxon>Eukaryota</taxon>
        <taxon>Discoba</taxon>
        <taxon>Euglenozoa</taxon>
        <taxon>Kinetoplastea</taxon>
        <taxon>Metakinetoplastina</taxon>
        <taxon>Trypanosomatida</taxon>
        <taxon>Trypanosomatidae</taxon>
        <taxon>Trypanosoma</taxon>
        <taxon>Nannomonas</taxon>
    </lineage>
</organism>
<name>G0UJW6_TRYCI</name>
<dbReference type="AlphaFoldDB" id="G0UJW6"/>
<proteinExistence type="predicted"/>
<protein>
    <submittedName>
        <fullName evidence="1">Uncharacterized protein TCIL3000_3_960</fullName>
    </submittedName>
</protein>
<accession>G0UJW6</accession>
<dbReference type="EMBL" id="HE575316">
    <property type="protein sequence ID" value="CCC89671.1"/>
    <property type="molecule type" value="Genomic_DNA"/>
</dbReference>
<evidence type="ECO:0000313" key="1">
    <source>
        <dbReference type="EMBL" id="CCC89671.1"/>
    </source>
</evidence>
<reference evidence="1" key="1">
    <citation type="journal article" date="2012" name="Proc. Natl. Acad. Sci. U.S.A.">
        <title>Antigenic diversity is generated by distinct evolutionary mechanisms in African trypanosome species.</title>
        <authorList>
            <person name="Jackson A.P."/>
            <person name="Berry A."/>
            <person name="Aslett M."/>
            <person name="Allison H.C."/>
            <person name="Burton P."/>
            <person name="Vavrova-Anderson J."/>
            <person name="Brown R."/>
            <person name="Browne H."/>
            <person name="Corton N."/>
            <person name="Hauser H."/>
            <person name="Gamble J."/>
            <person name="Gilderthorp R."/>
            <person name="Marcello L."/>
            <person name="McQuillan J."/>
            <person name="Otto T.D."/>
            <person name="Quail M.A."/>
            <person name="Sanders M.J."/>
            <person name="van Tonder A."/>
            <person name="Ginger M.L."/>
            <person name="Field M.C."/>
            <person name="Barry J.D."/>
            <person name="Hertz-Fowler C."/>
            <person name="Berriman M."/>
        </authorList>
    </citation>
    <scope>NUCLEOTIDE SEQUENCE</scope>
    <source>
        <strain evidence="1">IL3000</strain>
    </source>
</reference>
<sequence length="166" mass="18947">MEQQKQKEKKLLCSLQKQRNKTASPISSIFSFHSSASLYFYLPLPCFIYVSKVLHRGMRALHSPTMSLTVAKRTKREIRYCSVAQSTPSPRKNSSTYSLPASYCPSTSFNVDGECFCFSSCPFANNQPTASHNPDPPFSAQIFIHRITLMRTRAPTHLKERKKRHL</sequence>
<gene>
    <name evidence="1" type="ORF">TCIL3000_3_960</name>
</gene>